<keyword evidence="2" id="KW-1185">Reference proteome</keyword>
<dbReference type="SUPFAM" id="SSF50447">
    <property type="entry name" value="Translation proteins"/>
    <property type="match status" value="1"/>
</dbReference>
<dbReference type="InterPro" id="IPR038664">
    <property type="entry name" value="Gar1/Naf1_Cbf5-bd_sf"/>
</dbReference>
<dbReference type="GO" id="GO:0042254">
    <property type="term" value="P:ribosome biogenesis"/>
    <property type="evidence" value="ECO:0007669"/>
    <property type="project" value="InterPro"/>
</dbReference>
<dbReference type="InterPro" id="IPR007504">
    <property type="entry name" value="H/ACA_rnp_Gar1/Naf1"/>
</dbReference>
<organism evidence="1 2">
    <name type="scientific">Methanococcoides methylutens</name>
    <dbReference type="NCBI Taxonomy" id="2226"/>
    <lineage>
        <taxon>Archaea</taxon>
        <taxon>Methanobacteriati</taxon>
        <taxon>Methanobacteriota</taxon>
        <taxon>Stenosarchaea group</taxon>
        <taxon>Methanomicrobia</taxon>
        <taxon>Methanosarcinales</taxon>
        <taxon>Methanosarcinaceae</taxon>
        <taxon>Methanococcoides</taxon>
    </lineage>
</organism>
<dbReference type="EMBL" id="JRHO01000014">
    <property type="protein sequence ID" value="KGK97782.1"/>
    <property type="molecule type" value="Genomic_DNA"/>
</dbReference>
<proteinExistence type="predicted"/>
<comment type="caution">
    <text evidence="1">The sequence shown here is derived from an EMBL/GenBank/DDBJ whole genome shotgun (WGS) entry which is preliminary data.</text>
</comment>
<dbReference type="AlphaFoldDB" id="A0A099SY03"/>
<evidence type="ECO:0000313" key="2">
    <source>
        <dbReference type="Proteomes" id="UP000029859"/>
    </source>
</evidence>
<gene>
    <name evidence="1" type="ORF">LI82_08395</name>
</gene>
<dbReference type="GO" id="GO:0001522">
    <property type="term" value="P:pseudouridine synthesis"/>
    <property type="evidence" value="ECO:0007669"/>
    <property type="project" value="InterPro"/>
</dbReference>
<protein>
    <submittedName>
        <fullName evidence="1">H/ACA RNA-protein complex protein Gar1</fullName>
    </submittedName>
</protein>
<accession>A0A099SY03</accession>
<sequence>MKRLGTVVQVVAHQGLLVRGDNIRPDTSLRDLPRINTFVVDKSVKRIGKVSGVIGPVNSPYITIKVFGDVSGSELKKYLNEKVYIK</sequence>
<dbReference type="Pfam" id="PF04410">
    <property type="entry name" value="Gar1"/>
    <property type="match status" value="1"/>
</dbReference>
<dbReference type="Proteomes" id="UP000029859">
    <property type="component" value="Unassembled WGS sequence"/>
</dbReference>
<evidence type="ECO:0000313" key="1">
    <source>
        <dbReference type="EMBL" id="KGK97782.1"/>
    </source>
</evidence>
<dbReference type="OrthoDB" id="60264at2157"/>
<reference evidence="1 2" key="1">
    <citation type="submission" date="2014-09" db="EMBL/GenBank/DDBJ databases">
        <title>Draft genome sequence of an obligately methylotrophic methanogen, Methanococcoides methylutens, isolated from marine sediment.</title>
        <authorList>
            <person name="Guan Y."/>
            <person name="Ngugi D.K."/>
            <person name="Blom J."/>
            <person name="Ali S."/>
            <person name="Ferry J.G."/>
            <person name="Stingl U."/>
        </authorList>
    </citation>
    <scope>NUCLEOTIDE SEQUENCE [LARGE SCALE GENOMIC DNA]</scope>
    <source>
        <strain evidence="1 2">DSM 2657</strain>
    </source>
</reference>
<dbReference type="RefSeq" id="WP_048196125.1">
    <property type="nucleotide sequence ID" value="NZ_CAAGSM010000001.1"/>
</dbReference>
<name>A0A099SY03_METMT</name>
<dbReference type="Gene3D" id="2.40.10.230">
    <property type="entry name" value="Probable tRNA pseudouridine synthase domain"/>
    <property type="match status" value="1"/>
</dbReference>
<dbReference type="InterPro" id="IPR009000">
    <property type="entry name" value="Transl_B-barrel_sf"/>
</dbReference>